<dbReference type="EMBL" id="JARGEI010000004">
    <property type="protein sequence ID" value="KAJ8732893.1"/>
    <property type="molecule type" value="Genomic_DNA"/>
</dbReference>
<dbReference type="PANTHER" id="PTHR12236">
    <property type="entry name" value="STRUCTURAL CONTITUENT OF CUTICLE"/>
    <property type="match status" value="1"/>
</dbReference>
<sequence length="138" mass="15206">MFSKVLCLVAAVAFLEAAYGHGVGFSSQFIHRHDGPAEVVHVGHDGGHGGYGHGHGGHDVDYYAHPKYEFGYKVEDPHTGDFKSQHEHRDGDVVSGYYALTQPDGSVRHVNYHGDKHTGFHADVKHSTHHVVPHHGHY</sequence>
<gene>
    <name evidence="5" type="ORF">PYW07_015492</name>
</gene>
<evidence type="ECO:0000313" key="5">
    <source>
        <dbReference type="EMBL" id="KAJ8732893.1"/>
    </source>
</evidence>
<evidence type="ECO:0000256" key="3">
    <source>
        <dbReference type="PROSITE-ProRule" id="PRU00497"/>
    </source>
</evidence>
<reference evidence="5" key="1">
    <citation type="submission" date="2023-03" db="EMBL/GenBank/DDBJ databases">
        <title>Chromosome-level genomes of two armyworms, Mythimna separata and Mythimna loreyi, provide insights into the biosynthesis and reception of sex pheromones.</title>
        <authorList>
            <person name="Zhao H."/>
        </authorList>
    </citation>
    <scope>NUCLEOTIDE SEQUENCE</scope>
    <source>
        <strain evidence="5">BeijingLab</strain>
        <tissue evidence="5">Pupa</tissue>
    </source>
</reference>
<dbReference type="GO" id="GO:0005615">
    <property type="term" value="C:extracellular space"/>
    <property type="evidence" value="ECO:0007669"/>
    <property type="project" value="TreeGrafter"/>
</dbReference>
<feature type="chain" id="PRO_5041931945" evidence="4">
    <location>
        <begin position="21"/>
        <end position="138"/>
    </location>
</feature>
<evidence type="ECO:0000256" key="1">
    <source>
        <dbReference type="ARBA" id="ARBA00022460"/>
    </source>
</evidence>
<protein>
    <submittedName>
        <fullName evidence="5">Uncharacterized protein</fullName>
    </submittedName>
</protein>
<dbReference type="InterPro" id="IPR000618">
    <property type="entry name" value="Insect_cuticle"/>
</dbReference>
<dbReference type="GO" id="GO:0031012">
    <property type="term" value="C:extracellular matrix"/>
    <property type="evidence" value="ECO:0007669"/>
    <property type="project" value="TreeGrafter"/>
</dbReference>
<evidence type="ECO:0000256" key="4">
    <source>
        <dbReference type="SAM" id="SignalP"/>
    </source>
</evidence>
<feature type="signal peptide" evidence="4">
    <location>
        <begin position="1"/>
        <end position="20"/>
    </location>
</feature>
<dbReference type="Proteomes" id="UP001231518">
    <property type="component" value="Chromosome 6"/>
</dbReference>
<dbReference type="Pfam" id="PF00379">
    <property type="entry name" value="Chitin_bind_4"/>
    <property type="match status" value="1"/>
</dbReference>
<comment type="caution">
    <text evidence="5">The sequence shown here is derived from an EMBL/GenBank/DDBJ whole genome shotgun (WGS) entry which is preliminary data.</text>
</comment>
<dbReference type="PRINTS" id="PR00947">
    <property type="entry name" value="CUTICLE"/>
</dbReference>
<keyword evidence="2 4" id="KW-0732">Signal</keyword>
<keyword evidence="6" id="KW-1185">Reference proteome</keyword>
<proteinExistence type="predicted"/>
<accession>A0AAD7YYW1</accession>
<organism evidence="5 6">
    <name type="scientific">Mythimna separata</name>
    <name type="common">Oriental armyworm</name>
    <name type="synonym">Pseudaletia separata</name>
    <dbReference type="NCBI Taxonomy" id="271217"/>
    <lineage>
        <taxon>Eukaryota</taxon>
        <taxon>Metazoa</taxon>
        <taxon>Ecdysozoa</taxon>
        <taxon>Arthropoda</taxon>
        <taxon>Hexapoda</taxon>
        <taxon>Insecta</taxon>
        <taxon>Pterygota</taxon>
        <taxon>Neoptera</taxon>
        <taxon>Endopterygota</taxon>
        <taxon>Lepidoptera</taxon>
        <taxon>Glossata</taxon>
        <taxon>Ditrysia</taxon>
        <taxon>Noctuoidea</taxon>
        <taxon>Noctuidae</taxon>
        <taxon>Noctuinae</taxon>
        <taxon>Hadenini</taxon>
        <taxon>Mythimna</taxon>
    </lineage>
</organism>
<evidence type="ECO:0000256" key="2">
    <source>
        <dbReference type="ARBA" id="ARBA00022729"/>
    </source>
</evidence>
<dbReference type="AlphaFoldDB" id="A0AAD7YYW1"/>
<keyword evidence="1 3" id="KW-0193">Cuticle</keyword>
<dbReference type="GO" id="GO:0042302">
    <property type="term" value="F:structural constituent of cuticle"/>
    <property type="evidence" value="ECO:0007669"/>
    <property type="project" value="UniProtKB-UniRule"/>
</dbReference>
<dbReference type="PROSITE" id="PS51155">
    <property type="entry name" value="CHIT_BIND_RR_2"/>
    <property type="match status" value="1"/>
</dbReference>
<dbReference type="InterPro" id="IPR051217">
    <property type="entry name" value="Insect_Cuticle_Struc_Prot"/>
</dbReference>
<name>A0AAD7YYW1_MYTSE</name>
<evidence type="ECO:0000313" key="6">
    <source>
        <dbReference type="Proteomes" id="UP001231518"/>
    </source>
</evidence>
<dbReference type="PANTHER" id="PTHR12236:SF95">
    <property type="entry name" value="CUTICULAR PROTEIN 76BD, ISOFORM C-RELATED"/>
    <property type="match status" value="1"/>
</dbReference>